<keyword evidence="4" id="KW-1185">Reference proteome</keyword>
<dbReference type="Gene3D" id="2.60.40.10">
    <property type="entry name" value="Immunoglobulins"/>
    <property type="match status" value="1"/>
</dbReference>
<dbReference type="Proteomes" id="UP000694401">
    <property type="component" value="Unassembled WGS sequence"/>
</dbReference>
<feature type="region of interest" description="Disordered" evidence="1">
    <location>
        <begin position="254"/>
        <end position="284"/>
    </location>
</feature>
<dbReference type="SMART" id="SM00409">
    <property type="entry name" value="IG"/>
    <property type="match status" value="1"/>
</dbReference>
<proteinExistence type="predicted"/>
<protein>
    <recommendedName>
        <fullName evidence="2">Immunoglobulin domain-containing protein</fullName>
    </recommendedName>
</protein>
<evidence type="ECO:0000256" key="1">
    <source>
        <dbReference type="SAM" id="MobiDB-lite"/>
    </source>
</evidence>
<evidence type="ECO:0000313" key="4">
    <source>
        <dbReference type="Proteomes" id="UP000694401"/>
    </source>
</evidence>
<name>A0A8D2QRK4_ZOSLA</name>
<evidence type="ECO:0000259" key="2">
    <source>
        <dbReference type="SMART" id="SM00409"/>
    </source>
</evidence>
<dbReference type="Ensembl" id="ENSZLMT00000012054.1">
    <property type="protein sequence ID" value="ENSZLMP00000011735.1"/>
    <property type="gene ID" value="ENSZLMG00000008172.1"/>
</dbReference>
<organism evidence="3 4">
    <name type="scientific">Zosterops lateralis melanops</name>
    <dbReference type="NCBI Taxonomy" id="1220523"/>
    <lineage>
        <taxon>Eukaryota</taxon>
        <taxon>Metazoa</taxon>
        <taxon>Chordata</taxon>
        <taxon>Craniata</taxon>
        <taxon>Vertebrata</taxon>
        <taxon>Euteleostomi</taxon>
        <taxon>Archelosauria</taxon>
        <taxon>Archosauria</taxon>
        <taxon>Dinosauria</taxon>
        <taxon>Saurischia</taxon>
        <taxon>Theropoda</taxon>
        <taxon>Coelurosauria</taxon>
        <taxon>Aves</taxon>
        <taxon>Neognathae</taxon>
        <taxon>Neoaves</taxon>
        <taxon>Telluraves</taxon>
        <taxon>Australaves</taxon>
        <taxon>Passeriformes</taxon>
        <taxon>Sylvioidea</taxon>
        <taxon>Zosteropidae</taxon>
        <taxon>Zosterops</taxon>
    </lineage>
</organism>
<reference evidence="3" key="2">
    <citation type="submission" date="2025-09" db="UniProtKB">
        <authorList>
            <consortium name="Ensembl"/>
        </authorList>
    </citation>
    <scope>IDENTIFICATION</scope>
</reference>
<accession>A0A8D2QRK4</accession>
<evidence type="ECO:0000313" key="3">
    <source>
        <dbReference type="Ensembl" id="ENSZLMP00000011735.1"/>
    </source>
</evidence>
<reference evidence="3" key="1">
    <citation type="submission" date="2025-08" db="UniProtKB">
        <authorList>
            <consortium name="Ensembl"/>
        </authorList>
    </citation>
    <scope>IDENTIFICATION</scope>
</reference>
<feature type="domain" description="Immunoglobulin" evidence="2">
    <location>
        <begin position="57"/>
        <end position="136"/>
    </location>
</feature>
<feature type="compositionally biased region" description="Gly residues" evidence="1">
    <location>
        <begin position="268"/>
        <end position="278"/>
    </location>
</feature>
<sequence>MGTSPHGDIPVHPIVELGTWEIPGALGKTQWGTPSEPLCPSDVMGPPCPAGPLVLQAPAQAMLEGDMVTLRCHCRREVLVTTVRFYHGDKEVRMSLLGTELSLSPLQLNHSSDYHCGGWMNSWLSLWAQSVPVTVTVHGEHPTATTLTHPQPLPMDSGSQIPLPSPSQMSPLWYLWDPESSGWAPLHGSPPGVTRPFPLHTGTSQSIPVQGDSVELGTPGVLGVTQWGGGCQCHWDTPGQSRAVFPWTCEGWGGRSDGSGVQLEGTGTRNGTGNGAGNGNRNRE</sequence>
<dbReference type="SUPFAM" id="SSF48726">
    <property type="entry name" value="Immunoglobulin"/>
    <property type="match status" value="1"/>
</dbReference>
<dbReference type="InterPro" id="IPR003599">
    <property type="entry name" value="Ig_sub"/>
</dbReference>
<dbReference type="InterPro" id="IPR013783">
    <property type="entry name" value="Ig-like_fold"/>
</dbReference>
<dbReference type="InterPro" id="IPR036179">
    <property type="entry name" value="Ig-like_dom_sf"/>
</dbReference>
<dbReference type="AlphaFoldDB" id="A0A8D2QRK4"/>